<dbReference type="Pfam" id="PF00535">
    <property type="entry name" value="Glycos_transf_2"/>
    <property type="match status" value="1"/>
</dbReference>
<organism evidence="2 3">
    <name type="scientific">Psychroflexus halocasei</name>
    <dbReference type="NCBI Taxonomy" id="908615"/>
    <lineage>
        <taxon>Bacteria</taxon>
        <taxon>Pseudomonadati</taxon>
        <taxon>Bacteroidota</taxon>
        <taxon>Flavobacteriia</taxon>
        <taxon>Flavobacteriales</taxon>
        <taxon>Flavobacteriaceae</taxon>
        <taxon>Psychroflexus</taxon>
    </lineage>
</organism>
<dbReference type="SUPFAM" id="SSF53448">
    <property type="entry name" value="Nucleotide-diphospho-sugar transferases"/>
    <property type="match status" value="1"/>
</dbReference>
<dbReference type="PANTHER" id="PTHR22916">
    <property type="entry name" value="GLYCOSYLTRANSFERASE"/>
    <property type="match status" value="1"/>
</dbReference>
<sequence length="313" mass="37435">MSQEPLVSIIIPTFNRAHLIGETLDSVLAQTYQNWECIVVDDGSTDDTDAVMKTYCDKDARFKYYHRPDEHLPGGNGARNYGFKMSQGEYINWFDSDDLMHKEKLKHQMYAIQSSKGDLCICYTKIFGDTDEDFDRLNTKSLYSENPFVSFVKREIVFRTQAPLIKRKLINKYKLVFDEELKASQEWEFFSRLLFYNNTFHIIDEELVYYRRHDGSISSQTSAEKLKHYYMAKLKVFRMIKGSEYETLLNSFFVNTFNSFFRRFLFMKSYKYAKHSLDHEIRKYSGFYYYLKASLIYQVFKFFGKGYYLRKFL</sequence>
<protein>
    <submittedName>
        <fullName evidence="2">Glycosyltransferase involved in cell wall bisynthesis</fullName>
    </submittedName>
</protein>
<proteinExistence type="predicted"/>
<dbReference type="Proteomes" id="UP000198820">
    <property type="component" value="Unassembled WGS sequence"/>
</dbReference>
<keyword evidence="3" id="KW-1185">Reference proteome</keyword>
<dbReference type="InterPro" id="IPR001173">
    <property type="entry name" value="Glyco_trans_2-like"/>
</dbReference>
<reference evidence="2 3" key="1">
    <citation type="submission" date="2016-10" db="EMBL/GenBank/DDBJ databases">
        <authorList>
            <person name="de Groot N.N."/>
        </authorList>
    </citation>
    <scope>NUCLEOTIDE SEQUENCE [LARGE SCALE GENOMIC DNA]</scope>
    <source>
        <strain evidence="2 3">DSM 23581</strain>
    </source>
</reference>
<dbReference type="AlphaFoldDB" id="A0A1H4C2K4"/>
<evidence type="ECO:0000313" key="2">
    <source>
        <dbReference type="EMBL" id="SEA54641.1"/>
    </source>
</evidence>
<evidence type="ECO:0000259" key="1">
    <source>
        <dbReference type="Pfam" id="PF00535"/>
    </source>
</evidence>
<dbReference type="RefSeq" id="WP_093244389.1">
    <property type="nucleotide sequence ID" value="NZ_FNQF01000007.1"/>
</dbReference>
<feature type="domain" description="Glycosyltransferase 2-like" evidence="1">
    <location>
        <begin position="8"/>
        <end position="148"/>
    </location>
</feature>
<gene>
    <name evidence="2" type="ORF">SAMN05421540_10720</name>
</gene>
<keyword evidence="2" id="KW-0808">Transferase</keyword>
<evidence type="ECO:0000313" key="3">
    <source>
        <dbReference type="Proteomes" id="UP000198820"/>
    </source>
</evidence>
<name>A0A1H4C2K4_9FLAO</name>
<dbReference type="STRING" id="908615.SAMN05421540_10720"/>
<dbReference type="EMBL" id="FNQF01000007">
    <property type="protein sequence ID" value="SEA54641.1"/>
    <property type="molecule type" value="Genomic_DNA"/>
</dbReference>
<dbReference type="PANTHER" id="PTHR22916:SF3">
    <property type="entry name" value="UDP-GLCNAC:BETAGAL BETA-1,3-N-ACETYLGLUCOSAMINYLTRANSFERASE-LIKE PROTEIN 1"/>
    <property type="match status" value="1"/>
</dbReference>
<dbReference type="Gene3D" id="3.90.550.10">
    <property type="entry name" value="Spore Coat Polysaccharide Biosynthesis Protein SpsA, Chain A"/>
    <property type="match status" value="1"/>
</dbReference>
<dbReference type="GO" id="GO:0016758">
    <property type="term" value="F:hexosyltransferase activity"/>
    <property type="evidence" value="ECO:0007669"/>
    <property type="project" value="UniProtKB-ARBA"/>
</dbReference>
<dbReference type="InterPro" id="IPR029044">
    <property type="entry name" value="Nucleotide-diphossugar_trans"/>
</dbReference>
<accession>A0A1H4C2K4</accession>